<sequence length="346" mass="38189">MLSLTIGLRAFRIESVAQVRSSFRPLRLKNYRIYGCRNQQRNLYFSHPSAFFLIRKKLLTKPHPGCETWCRTTRNFCKASVGSEIRVKRGDRVNVHMKVQDPETGTVIVETKPDGETVSFVAGQGQVIPALERICLGMTIGEVWTGTVKPEEAFGVRDRSQIYSVSLDSFDDELKLSLSAGMVVAVEGRNSVARVISINKEKGTVILDENHEYASKSLDFNIELVSIEPAKSAWSGVQVETISPGDGQTFPAFGNRVTVHYTGTLASNGKVFDSSYSRGEPFGFTVGAGRVIRGLENGIIKMSLGEKGRMYIPSEFAYGAIGNDIIPPDANLVFDIEVLEISNHSR</sequence>
<feature type="domain" description="PPIase FKBP-type" evidence="6">
    <location>
        <begin position="90"/>
        <end position="178"/>
    </location>
</feature>
<dbReference type="AlphaFoldDB" id="A0A7S3UYN7"/>
<comment type="catalytic activity">
    <reaction evidence="1 5">
        <text>[protein]-peptidylproline (omega=180) = [protein]-peptidylproline (omega=0)</text>
        <dbReference type="Rhea" id="RHEA:16237"/>
        <dbReference type="Rhea" id="RHEA-COMP:10747"/>
        <dbReference type="Rhea" id="RHEA-COMP:10748"/>
        <dbReference type="ChEBI" id="CHEBI:83833"/>
        <dbReference type="ChEBI" id="CHEBI:83834"/>
        <dbReference type="EC" id="5.2.1.8"/>
    </reaction>
</comment>
<dbReference type="GO" id="GO:0003755">
    <property type="term" value="F:peptidyl-prolyl cis-trans isomerase activity"/>
    <property type="evidence" value="ECO:0007669"/>
    <property type="project" value="UniProtKB-KW"/>
</dbReference>
<evidence type="ECO:0000256" key="4">
    <source>
        <dbReference type="ARBA" id="ARBA00023235"/>
    </source>
</evidence>
<dbReference type="EC" id="5.2.1.8" evidence="2 5"/>
<reference evidence="7" key="1">
    <citation type="submission" date="2021-01" db="EMBL/GenBank/DDBJ databases">
        <authorList>
            <person name="Corre E."/>
            <person name="Pelletier E."/>
            <person name="Niang G."/>
            <person name="Scheremetjew M."/>
            <person name="Finn R."/>
            <person name="Kale V."/>
            <person name="Holt S."/>
            <person name="Cochrane G."/>
            <person name="Meng A."/>
            <person name="Brown T."/>
            <person name="Cohen L."/>
        </authorList>
    </citation>
    <scope>NUCLEOTIDE SEQUENCE</scope>
    <source>
        <strain evidence="7">GSBS06</strain>
    </source>
</reference>
<gene>
    <name evidence="7" type="ORF">ASTO00021_LOCUS10981</name>
</gene>
<keyword evidence="4 5" id="KW-0413">Isomerase</keyword>
<evidence type="ECO:0000256" key="2">
    <source>
        <dbReference type="ARBA" id="ARBA00013194"/>
    </source>
</evidence>
<name>A0A7S3UYN7_9STRA</name>
<dbReference type="Gene3D" id="3.10.50.40">
    <property type="match status" value="2"/>
</dbReference>
<evidence type="ECO:0000256" key="3">
    <source>
        <dbReference type="ARBA" id="ARBA00023110"/>
    </source>
</evidence>
<dbReference type="InterPro" id="IPR050689">
    <property type="entry name" value="FKBP-type_PPIase"/>
</dbReference>
<dbReference type="PANTHER" id="PTHR10516">
    <property type="entry name" value="PEPTIDYL-PROLYL CIS-TRANS ISOMERASE"/>
    <property type="match status" value="1"/>
</dbReference>
<evidence type="ECO:0000259" key="6">
    <source>
        <dbReference type="PROSITE" id="PS50059"/>
    </source>
</evidence>
<dbReference type="PROSITE" id="PS50059">
    <property type="entry name" value="FKBP_PPIASE"/>
    <property type="match status" value="2"/>
</dbReference>
<dbReference type="Pfam" id="PF00254">
    <property type="entry name" value="FKBP_C"/>
    <property type="match status" value="2"/>
</dbReference>
<organism evidence="7">
    <name type="scientific">Aplanochytrium stocchinoi</name>
    <dbReference type="NCBI Taxonomy" id="215587"/>
    <lineage>
        <taxon>Eukaryota</taxon>
        <taxon>Sar</taxon>
        <taxon>Stramenopiles</taxon>
        <taxon>Bigyra</taxon>
        <taxon>Labyrinthulomycetes</taxon>
        <taxon>Thraustochytrida</taxon>
        <taxon>Thraustochytriidae</taxon>
        <taxon>Aplanochytrium</taxon>
    </lineage>
</organism>
<evidence type="ECO:0000256" key="5">
    <source>
        <dbReference type="PROSITE-ProRule" id="PRU00277"/>
    </source>
</evidence>
<dbReference type="FunFam" id="3.10.50.40:FF:000006">
    <property type="entry name" value="Peptidyl-prolyl cis-trans isomerase"/>
    <property type="match status" value="1"/>
</dbReference>
<feature type="domain" description="PPIase FKBP-type" evidence="6">
    <location>
        <begin position="254"/>
        <end position="342"/>
    </location>
</feature>
<dbReference type="PANTHER" id="PTHR10516:SF443">
    <property type="entry name" value="FK506-BINDING PROTEIN 59-RELATED"/>
    <property type="match status" value="1"/>
</dbReference>
<protein>
    <recommendedName>
        <fullName evidence="2 5">peptidylprolyl isomerase</fullName>
        <ecNumber evidence="2 5">5.2.1.8</ecNumber>
    </recommendedName>
</protein>
<evidence type="ECO:0000256" key="1">
    <source>
        <dbReference type="ARBA" id="ARBA00000971"/>
    </source>
</evidence>
<dbReference type="InterPro" id="IPR046357">
    <property type="entry name" value="PPIase_dom_sf"/>
</dbReference>
<keyword evidence="3 5" id="KW-0697">Rotamase</keyword>
<dbReference type="EMBL" id="HBIN01014508">
    <property type="protein sequence ID" value="CAE0440848.1"/>
    <property type="molecule type" value="Transcribed_RNA"/>
</dbReference>
<proteinExistence type="predicted"/>
<evidence type="ECO:0000313" key="7">
    <source>
        <dbReference type="EMBL" id="CAE0440848.1"/>
    </source>
</evidence>
<accession>A0A7S3UYN7</accession>
<dbReference type="SUPFAM" id="SSF54534">
    <property type="entry name" value="FKBP-like"/>
    <property type="match status" value="2"/>
</dbReference>
<dbReference type="InterPro" id="IPR001179">
    <property type="entry name" value="PPIase_FKBP_dom"/>
</dbReference>